<evidence type="ECO:0000313" key="6">
    <source>
        <dbReference type="Proteomes" id="UP000199800"/>
    </source>
</evidence>
<dbReference type="RefSeq" id="WP_092476022.1">
    <property type="nucleotide sequence ID" value="NZ_FOHN01000003.1"/>
</dbReference>
<keyword evidence="2" id="KW-0547">Nucleotide-binding</keyword>
<dbReference type="InterPro" id="IPR003593">
    <property type="entry name" value="AAA+_ATPase"/>
</dbReference>
<dbReference type="FunFam" id="3.40.50.300:FF:000032">
    <property type="entry name" value="Export ABC transporter ATP-binding protein"/>
    <property type="match status" value="1"/>
</dbReference>
<dbReference type="AlphaFoldDB" id="A0A1H9Z794"/>
<evidence type="ECO:0000256" key="1">
    <source>
        <dbReference type="ARBA" id="ARBA00022448"/>
    </source>
</evidence>
<dbReference type="InterPro" id="IPR027417">
    <property type="entry name" value="P-loop_NTPase"/>
</dbReference>
<dbReference type="Proteomes" id="UP000199800">
    <property type="component" value="Unassembled WGS sequence"/>
</dbReference>
<dbReference type="InterPro" id="IPR017911">
    <property type="entry name" value="MacB-like_ATP-bd"/>
</dbReference>
<sequence length="227" mass="25262">MLIRLRNISKVYKGAGFQVNALCDVNLDIPEGEILAIMGTSGSGKSTLLNILGCLDIPTGGSYLLDGKEISDYSEREMAHLRNDVFGFVLQDFALIERYTVAKNVMLPLYYGTVPRRKRTEKVESILKKVGLLEKKNQMALHLSGGQRQRVAIARALVNDSKIILCDEPTGALDKKTGNDIMELFKQMNKEGKTVIIVTHDPVIADMCHRVVDISDGKLVEREENKN</sequence>
<dbReference type="Pfam" id="PF00005">
    <property type="entry name" value="ABC_tran"/>
    <property type="match status" value="1"/>
</dbReference>
<proteinExistence type="predicted"/>
<dbReference type="STRING" id="29364.SAMN04487772_10333"/>
<dbReference type="GO" id="GO:0098796">
    <property type="term" value="C:membrane protein complex"/>
    <property type="evidence" value="ECO:0007669"/>
    <property type="project" value="UniProtKB-ARBA"/>
</dbReference>
<keyword evidence="3 5" id="KW-0067">ATP-binding</keyword>
<dbReference type="PANTHER" id="PTHR24220:SF86">
    <property type="entry name" value="ABC TRANSPORTER ABCH.1"/>
    <property type="match status" value="1"/>
</dbReference>
<keyword evidence="1" id="KW-0813">Transport</keyword>
<feature type="domain" description="ABC transporter" evidence="4">
    <location>
        <begin position="3"/>
        <end position="227"/>
    </location>
</feature>
<dbReference type="InterPro" id="IPR015854">
    <property type="entry name" value="ABC_transpr_LolD-like"/>
</dbReference>
<protein>
    <submittedName>
        <fullName evidence="5">Putative ABC transport system ATP-binding protein</fullName>
    </submittedName>
</protein>
<dbReference type="PROSITE" id="PS00211">
    <property type="entry name" value="ABC_TRANSPORTER_1"/>
    <property type="match status" value="1"/>
</dbReference>
<dbReference type="PROSITE" id="PS50893">
    <property type="entry name" value="ABC_TRANSPORTER_2"/>
    <property type="match status" value="1"/>
</dbReference>
<dbReference type="CDD" id="cd03255">
    <property type="entry name" value="ABC_MJ0796_LolCDE_FtsE"/>
    <property type="match status" value="1"/>
</dbReference>
<dbReference type="OrthoDB" id="9802264at2"/>
<dbReference type="InterPro" id="IPR003439">
    <property type="entry name" value="ABC_transporter-like_ATP-bd"/>
</dbReference>
<reference evidence="5 6" key="1">
    <citation type="submission" date="2016-10" db="EMBL/GenBank/DDBJ databases">
        <authorList>
            <person name="de Groot N.N."/>
        </authorList>
    </citation>
    <scope>NUCLEOTIDE SEQUENCE [LARGE SCALE GENOMIC DNA]</scope>
    <source>
        <strain evidence="5 6">DSM 1801</strain>
    </source>
</reference>
<keyword evidence="6" id="KW-1185">Reference proteome</keyword>
<dbReference type="PANTHER" id="PTHR24220">
    <property type="entry name" value="IMPORT ATP-BINDING PROTEIN"/>
    <property type="match status" value="1"/>
</dbReference>
<dbReference type="SMART" id="SM00382">
    <property type="entry name" value="AAA"/>
    <property type="match status" value="1"/>
</dbReference>
<dbReference type="GO" id="GO:0016887">
    <property type="term" value="F:ATP hydrolysis activity"/>
    <property type="evidence" value="ECO:0007669"/>
    <property type="project" value="InterPro"/>
</dbReference>
<dbReference type="SUPFAM" id="SSF52540">
    <property type="entry name" value="P-loop containing nucleoside triphosphate hydrolases"/>
    <property type="match status" value="1"/>
</dbReference>
<evidence type="ECO:0000259" key="4">
    <source>
        <dbReference type="PROSITE" id="PS50893"/>
    </source>
</evidence>
<dbReference type="InterPro" id="IPR017871">
    <property type="entry name" value="ABC_transporter-like_CS"/>
</dbReference>
<evidence type="ECO:0000313" key="5">
    <source>
        <dbReference type="EMBL" id="SES77348.1"/>
    </source>
</evidence>
<gene>
    <name evidence="5" type="ORF">SAMN04487772_10333</name>
</gene>
<evidence type="ECO:0000256" key="3">
    <source>
        <dbReference type="ARBA" id="ARBA00022840"/>
    </source>
</evidence>
<accession>A0A1H9Z794</accession>
<dbReference type="EMBL" id="FOHN01000003">
    <property type="protein sequence ID" value="SES77348.1"/>
    <property type="molecule type" value="Genomic_DNA"/>
</dbReference>
<evidence type="ECO:0000256" key="2">
    <source>
        <dbReference type="ARBA" id="ARBA00022741"/>
    </source>
</evidence>
<dbReference type="GO" id="GO:0005886">
    <property type="term" value="C:plasma membrane"/>
    <property type="evidence" value="ECO:0007669"/>
    <property type="project" value="TreeGrafter"/>
</dbReference>
<dbReference type="GO" id="GO:0005524">
    <property type="term" value="F:ATP binding"/>
    <property type="evidence" value="ECO:0007669"/>
    <property type="project" value="UniProtKB-KW"/>
</dbReference>
<dbReference type="GO" id="GO:0022857">
    <property type="term" value="F:transmembrane transporter activity"/>
    <property type="evidence" value="ECO:0007669"/>
    <property type="project" value="TreeGrafter"/>
</dbReference>
<dbReference type="Gene3D" id="3.40.50.300">
    <property type="entry name" value="P-loop containing nucleotide triphosphate hydrolases"/>
    <property type="match status" value="1"/>
</dbReference>
<organism evidence="5 6">
    <name type="scientific">[Clostridium] polysaccharolyticum</name>
    <dbReference type="NCBI Taxonomy" id="29364"/>
    <lineage>
        <taxon>Bacteria</taxon>
        <taxon>Bacillati</taxon>
        <taxon>Bacillota</taxon>
        <taxon>Clostridia</taxon>
        <taxon>Lachnospirales</taxon>
        <taxon>Lachnospiraceae</taxon>
    </lineage>
</organism>
<name>A0A1H9Z794_9FIRM</name>